<sequence length="71" mass="7503">MGNLPSGGRRRVEATRGNGGMQMGRAGFRRYRDKLLFALAYGAIIVAIVYAHPFAGERAAPVVAAAMTPAP</sequence>
<gene>
    <name evidence="2" type="ORF">G3A50_16635</name>
</gene>
<dbReference type="EMBL" id="CP048630">
    <property type="protein sequence ID" value="QIB32262.1"/>
    <property type="molecule type" value="Genomic_DNA"/>
</dbReference>
<evidence type="ECO:0000313" key="2">
    <source>
        <dbReference type="EMBL" id="QIB32262.1"/>
    </source>
</evidence>
<evidence type="ECO:0000313" key="3">
    <source>
        <dbReference type="Proteomes" id="UP000464751"/>
    </source>
</evidence>
<evidence type="ECO:0000256" key="1">
    <source>
        <dbReference type="SAM" id="Phobius"/>
    </source>
</evidence>
<dbReference type="RefSeq" id="WP_163073207.1">
    <property type="nucleotide sequence ID" value="NZ_CP048630.1"/>
</dbReference>
<keyword evidence="1" id="KW-0472">Membrane</keyword>
<dbReference type="Proteomes" id="UP000464751">
    <property type="component" value="Chromosome"/>
</dbReference>
<reference evidence="2 3" key="1">
    <citation type="submission" date="2020-02" db="EMBL/GenBank/DDBJ databases">
        <authorList>
            <person name="Li G."/>
        </authorList>
    </citation>
    <scope>NUCLEOTIDE SEQUENCE [LARGE SCALE GENOMIC DNA]</scope>
    <source>
        <strain evidence="2 3">DSM 102029</strain>
    </source>
</reference>
<protein>
    <submittedName>
        <fullName evidence="2">Uncharacterized protein</fullName>
    </submittedName>
</protein>
<organism evidence="2 3">
    <name type="scientific">Ancylobacter pratisalsi</name>
    <dbReference type="NCBI Taxonomy" id="1745854"/>
    <lineage>
        <taxon>Bacteria</taxon>
        <taxon>Pseudomonadati</taxon>
        <taxon>Pseudomonadota</taxon>
        <taxon>Alphaproteobacteria</taxon>
        <taxon>Hyphomicrobiales</taxon>
        <taxon>Xanthobacteraceae</taxon>
        <taxon>Ancylobacter</taxon>
    </lineage>
</organism>
<keyword evidence="3" id="KW-1185">Reference proteome</keyword>
<keyword evidence="1" id="KW-1133">Transmembrane helix</keyword>
<dbReference type="AlphaFoldDB" id="A0A6P1YGI6"/>
<keyword evidence="1" id="KW-0812">Transmembrane</keyword>
<dbReference type="KEGG" id="apra:G3A50_16635"/>
<feature type="transmembrane region" description="Helical" evidence="1">
    <location>
        <begin position="35"/>
        <end position="55"/>
    </location>
</feature>
<proteinExistence type="predicted"/>
<name>A0A6P1YGI6_9HYPH</name>
<accession>A0A6P1YGI6</accession>